<evidence type="ECO:0000313" key="2">
    <source>
        <dbReference type="EMBL" id="EKB48189.1"/>
    </source>
</evidence>
<proteinExistence type="predicted"/>
<dbReference type="Proteomes" id="UP000004478">
    <property type="component" value="Unassembled WGS sequence"/>
</dbReference>
<evidence type="ECO:0008006" key="4">
    <source>
        <dbReference type="Google" id="ProtNLM"/>
    </source>
</evidence>
<reference evidence="2 3" key="1">
    <citation type="journal article" date="2012" name="J. Bacteriol.">
        <title>Draft Genome Sequence of Cecembia lonarensis Strain LW9T, Isolated from Lonar Lake, a Haloalkaline Lake in India.</title>
        <authorList>
            <person name="Shivaji S."/>
            <person name="Ara S."/>
            <person name="Singh A."/>
            <person name="Pinnaka A.K."/>
        </authorList>
    </citation>
    <scope>NUCLEOTIDE SEQUENCE [LARGE SCALE GENOMIC DNA]</scope>
    <source>
        <strain evidence="2 3">LW9</strain>
    </source>
</reference>
<comment type="caution">
    <text evidence="2">The sequence shown here is derived from an EMBL/GenBank/DDBJ whole genome shotgun (WGS) entry which is preliminary data.</text>
</comment>
<dbReference type="Gene3D" id="3.40.50.2300">
    <property type="match status" value="1"/>
</dbReference>
<dbReference type="InterPro" id="IPR011006">
    <property type="entry name" value="CheY-like_superfamily"/>
</dbReference>
<dbReference type="EMBL" id="AMGM01000064">
    <property type="protein sequence ID" value="EKB48189.1"/>
    <property type="molecule type" value="Genomic_DNA"/>
</dbReference>
<sequence length="224" mass="26112">MANYRILLIDEEKDTFDDFKDYLDISSTKDSIEVIEMFPLEELSEMIEVIFKINPNAIITDFRLNEMKTDIDYNVPYDGVELVEEFLKYRHSFPCFVLTAFDDLAVSASEDVNKVYIKNILHNNKEESKAKAKFLDRVINQIEHYQTKIKNAESELLELIKLRESGKASISDENRIIELDSFLENVIDRKSSIPPEYKKLSNDDRLSELLKKVDTLLKKVDNGE</sequence>
<keyword evidence="3" id="KW-1185">Reference proteome</keyword>
<evidence type="ECO:0000313" key="3">
    <source>
        <dbReference type="Proteomes" id="UP000004478"/>
    </source>
</evidence>
<gene>
    <name evidence="2" type="ORF">B879_03188</name>
</gene>
<dbReference type="RefSeq" id="WP_009186206.1">
    <property type="nucleotide sequence ID" value="NZ_AMGM01000064.1"/>
</dbReference>
<feature type="coiled-coil region" evidence="1">
    <location>
        <begin position="135"/>
        <end position="162"/>
    </location>
</feature>
<keyword evidence="1" id="KW-0175">Coiled coil</keyword>
<dbReference type="SUPFAM" id="SSF52172">
    <property type="entry name" value="CheY-like"/>
    <property type="match status" value="1"/>
</dbReference>
<name>K1LVN8_CECL9</name>
<protein>
    <recommendedName>
        <fullName evidence="4">Response regulatory domain-containing protein</fullName>
    </recommendedName>
</protein>
<dbReference type="OrthoDB" id="1437983at2"/>
<dbReference type="AlphaFoldDB" id="K1LVN8"/>
<organism evidence="2 3">
    <name type="scientific">Cecembia lonarensis (strain CCUG 58316 / KCTC 22772 / LW9)</name>
    <dbReference type="NCBI Taxonomy" id="1225176"/>
    <lineage>
        <taxon>Bacteria</taxon>
        <taxon>Pseudomonadati</taxon>
        <taxon>Bacteroidota</taxon>
        <taxon>Cytophagia</taxon>
        <taxon>Cytophagales</taxon>
        <taxon>Cyclobacteriaceae</taxon>
        <taxon>Cecembia</taxon>
    </lineage>
</organism>
<evidence type="ECO:0000256" key="1">
    <source>
        <dbReference type="SAM" id="Coils"/>
    </source>
</evidence>
<accession>K1LVN8</accession>